<comment type="caution">
    <text evidence="3">The sequence shown here is derived from an EMBL/GenBank/DDBJ whole genome shotgun (WGS) entry which is preliminary data.</text>
</comment>
<feature type="region of interest" description="Disordered" evidence="1">
    <location>
        <begin position="106"/>
        <end position="128"/>
    </location>
</feature>
<keyword evidence="4" id="KW-1185">Reference proteome</keyword>
<name>A0A0W1RIL6_9EURY</name>
<sequence>MSNAPLTVSLNAERPHDLSVSPSFSTTGSFTVELENLGQAVHVHLNVDDDLSRVVQLANGNHFVDGGQTKSVRLPVTPPAEPVSGKLKIVSGYGSETAYVDVTVNPGRGGKPPVDVDETLSKPPQAESNDGLVGALGEALPHIDPRAGPLLLLAAVALALAVAVASVFESLAITLGAVVVVGGVFAALALAVR</sequence>
<dbReference type="RefSeq" id="WP_058573468.1">
    <property type="nucleotide sequence ID" value="NZ_LOPV01000603.1"/>
</dbReference>
<dbReference type="InterPro" id="IPR055946">
    <property type="entry name" value="DUF7524"/>
</dbReference>
<evidence type="ECO:0000313" key="4">
    <source>
        <dbReference type="Proteomes" id="UP000053157"/>
    </source>
</evidence>
<protein>
    <submittedName>
        <fullName evidence="3">Uncharacterized protein</fullName>
    </submittedName>
</protein>
<dbReference type="Proteomes" id="UP000053157">
    <property type="component" value="Unassembled WGS sequence"/>
</dbReference>
<evidence type="ECO:0000256" key="2">
    <source>
        <dbReference type="SAM" id="Phobius"/>
    </source>
</evidence>
<dbReference type="OrthoDB" id="282430at2157"/>
<feature type="transmembrane region" description="Helical" evidence="2">
    <location>
        <begin position="150"/>
        <end position="168"/>
    </location>
</feature>
<dbReference type="EMBL" id="LOPV01000603">
    <property type="protein sequence ID" value="KTG13322.1"/>
    <property type="molecule type" value="Genomic_DNA"/>
</dbReference>
<keyword evidence="2" id="KW-0812">Transmembrane</keyword>
<reference evidence="3 4" key="1">
    <citation type="submission" date="2015-12" db="EMBL/GenBank/DDBJ databases">
        <title>Haloferax profundi sp. nov. isolated from the Discovery deep brine-seawater interface in the Red Sea.</title>
        <authorList>
            <person name="Zhang G."/>
            <person name="Stingl U."/>
            <person name="Rashid M."/>
        </authorList>
    </citation>
    <scope>NUCLEOTIDE SEQUENCE [LARGE SCALE GENOMIC DNA]</scope>
    <source>
        <strain evidence="3 4">SB29</strain>
    </source>
</reference>
<dbReference type="Pfam" id="PF24368">
    <property type="entry name" value="DUF7524"/>
    <property type="match status" value="1"/>
</dbReference>
<feature type="transmembrane region" description="Helical" evidence="2">
    <location>
        <begin position="174"/>
        <end position="192"/>
    </location>
</feature>
<organism evidence="3 4">
    <name type="scientific">Haloferax profundi</name>
    <dbReference type="NCBI Taxonomy" id="1544718"/>
    <lineage>
        <taxon>Archaea</taxon>
        <taxon>Methanobacteriati</taxon>
        <taxon>Methanobacteriota</taxon>
        <taxon>Stenosarchaea group</taxon>
        <taxon>Halobacteria</taxon>
        <taxon>Halobacteriales</taxon>
        <taxon>Haloferacaceae</taxon>
        <taxon>Haloferax</taxon>
    </lineage>
</organism>
<gene>
    <name evidence="3" type="ORF">AUR66_03410</name>
</gene>
<keyword evidence="2" id="KW-0472">Membrane</keyword>
<proteinExistence type="predicted"/>
<dbReference type="AlphaFoldDB" id="A0A0W1RIL6"/>
<evidence type="ECO:0000313" key="3">
    <source>
        <dbReference type="EMBL" id="KTG13322.1"/>
    </source>
</evidence>
<accession>A0A0W1RIL6</accession>
<evidence type="ECO:0000256" key="1">
    <source>
        <dbReference type="SAM" id="MobiDB-lite"/>
    </source>
</evidence>
<keyword evidence="2" id="KW-1133">Transmembrane helix</keyword>